<dbReference type="Pfam" id="PF03009">
    <property type="entry name" value="GDPD"/>
    <property type="match status" value="1"/>
</dbReference>
<evidence type="ECO:0000313" key="3">
    <source>
        <dbReference type="EMBL" id="RIH66200.1"/>
    </source>
</evidence>
<evidence type="ECO:0000313" key="4">
    <source>
        <dbReference type="Proteomes" id="UP000266441"/>
    </source>
</evidence>
<dbReference type="GO" id="GO:0008081">
    <property type="term" value="F:phosphoric diester hydrolase activity"/>
    <property type="evidence" value="ECO:0007669"/>
    <property type="project" value="InterPro"/>
</dbReference>
<dbReference type="Gene3D" id="3.20.20.190">
    <property type="entry name" value="Phosphatidylinositol (PI) phosphodiesterase"/>
    <property type="match status" value="1"/>
</dbReference>
<reference evidence="3 4" key="1">
    <citation type="journal article" date="2015" name="Int. J. Syst. Evol. Microbiol.">
        <title>Mariniphaga sediminis sp. nov., isolated from coastal sediment.</title>
        <authorList>
            <person name="Wang F.Q."/>
            <person name="Shen Q.Y."/>
            <person name="Chen G.J."/>
            <person name="Du Z.J."/>
        </authorList>
    </citation>
    <scope>NUCLEOTIDE SEQUENCE [LARGE SCALE GENOMIC DNA]</scope>
    <source>
        <strain evidence="3 4">SY21</strain>
    </source>
</reference>
<dbReference type="RefSeq" id="WP_119348787.1">
    <property type="nucleotide sequence ID" value="NZ_QWET01000003.1"/>
</dbReference>
<feature type="chain" id="PRO_5017432409" evidence="1">
    <location>
        <begin position="19"/>
        <end position="258"/>
    </location>
</feature>
<dbReference type="PROSITE" id="PS51704">
    <property type="entry name" value="GP_PDE"/>
    <property type="match status" value="1"/>
</dbReference>
<dbReference type="InterPro" id="IPR017946">
    <property type="entry name" value="PLC-like_Pdiesterase_TIM-brl"/>
</dbReference>
<keyword evidence="1" id="KW-0732">Signal</keyword>
<dbReference type="EMBL" id="QWET01000003">
    <property type="protein sequence ID" value="RIH66200.1"/>
    <property type="molecule type" value="Genomic_DNA"/>
</dbReference>
<evidence type="ECO:0000256" key="1">
    <source>
        <dbReference type="SAM" id="SignalP"/>
    </source>
</evidence>
<organism evidence="3 4">
    <name type="scientific">Mariniphaga sediminis</name>
    <dbReference type="NCBI Taxonomy" id="1628158"/>
    <lineage>
        <taxon>Bacteria</taxon>
        <taxon>Pseudomonadati</taxon>
        <taxon>Bacteroidota</taxon>
        <taxon>Bacteroidia</taxon>
        <taxon>Marinilabiliales</taxon>
        <taxon>Prolixibacteraceae</taxon>
        <taxon>Mariniphaga</taxon>
    </lineage>
</organism>
<sequence>MKTYWTFFMVLFSTGLFAQQTFIAHRGASYLAPENTVASANLAWELGADAVEVDIYLTKDNRVMVIHDKDTKRTAAWKKNMVIKDSPALVLRDLDVGSWKDEKYKGEKIPFLSEIIETVPEGKKLVVEIKCGSEVIPHLERVVEKSGKKDQIIFICFGWETILDTKKAFPDNKCYWLSSSKGGLEKKIEQAAAAGLEGVNLHFNIVDEEVMEVAKANNLEVLVWTVDDPAVAQKLTDLGVAAITTNRPQWLKEEMGKL</sequence>
<gene>
    <name evidence="3" type="ORF">D1164_04625</name>
</gene>
<dbReference type="SUPFAM" id="SSF51695">
    <property type="entry name" value="PLC-like phosphodiesterases"/>
    <property type="match status" value="1"/>
</dbReference>
<comment type="caution">
    <text evidence="3">The sequence shown here is derived from an EMBL/GenBank/DDBJ whole genome shotgun (WGS) entry which is preliminary data.</text>
</comment>
<dbReference type="OrthoDB" id="9776255at2"/>
<name>A0A399D749_9BACT</name>
<dbReference type="AlphaFoldDB" id="A0A399D749"/>
<keyword evidence="4" id="KW-1185">Reference proteome</keyword>
<dbReference type="GO" id="GO:0006629">
    <property type="term" value="P:lipid metabolic process"/>
    <property type="evidence" value="ECO:0007669"/>
    <property type="project" value="InterPro"/>
</dbReference>
<feature type="domain" description="GP-PDE" evidence="2">
    <location>
        <begin position="20"/>
        <end position="255"/>
    </location>
</feature>
<accession>A0A399D749</accession>
<proteinExistence type="predicted"/>
<feature type="signal peptide" evidence="1">
    <location>
        <begin position="1"/>
        <end position="18"/>
    </location>
</feature>
<protein>
    <submittedName>
        <fullName evidence="3">Glycerophosphodiester phosphodiesterase</fullName>
    </submittedName>
</protein>
<evidence type="ECO:0000259" key="2">
    <source>
        <dbReference type="PROSITE" id="PS51704"/>
    </source>
</evidence>
<dbReference type="PANTHER" id="PTHR46211:SF1">
    <property type="entry name" value="GLYCEROPHOSPHODIESTER PHOSPHODIESTERASE, CYTOPLASMIC"/>
    <property type="match status" value="1"/>
</dbReference>
<dbReference type="PANTHER" id="PTHR46211">
    <property type="entry name" value="GLYCEROPHOSPHORYL DIESTER PHOSPHODIESTERASE"/>
    <property type="match status" value="1"/>
</dbReference>
<dbReference type="InterPro" id="IPR030395">
    <property type="entry name" value="GP_PDE_dom"/>
</dbReference>
<dbReference type="Proteomes" id="UP000266441">
    <property type="component" value="Unassembled WGS sequence"/>
</dbReference>